<gene>
    <name evidence="1" type="ORF">FA95DRAFT_1141674</name>
</gene>
<protein>
    <submittedName>
        <fullName evidence="1">Uncharacterized protein</fullName>
    </submittedName>
</protein>
<reference evidence="1" key="2">
    <citation type="journal article" date="2022" name="New Phytol.">
        <title>Evolutionary transition to the ectomycorrhizal habit in the genomes of a hyperdiverse lineage of mushroom-forming fungi.</title>
        <authorList>
            <person name="Looney B."/>
            <person name="Miyauchi S."/>
            <person name="Morin E."/>
            <person name="Drula E."/>
            <person name="Courty P.E."/>
            <person name="Kohler A."/>
            <person name="Kuo A."/>
            <person name="LaButti K."/>
            <person name="Pangilinan J."/>
            <person name="Lipzen A."/>
            <person name="Riley R."/>
            <person name="Andreopoulos W."/>
            <person name="He G."/>
            <person name="Johnson J."/>
            <person name="Nolan M."/>
            <person name="Tritt A."/>
            <person name="Barry K.W."/>
            <person name="Grigoriev I.V."/>
            <person name="Nagy L.G."/>
            <person name="Hibbett D."/>
            <person name="Henrissat B."/>
            <person name="Matheny P.B."/>
            <person name="Labbe J."/>
            <person name="Martin F.M."/>
        </authorList>
    </citation>
    <scope>NUCLEOTIDE SEQUENCE</scope>
    <source>
        <strain evidence="1">FP105234-sp</strain>
    </source>
</reference>
<evidence type="ECO:0000313" key="1">
    <source>
        <dbReference type="EMBL" id="KAI0048012.1"/>
    </source>
</evidence>
<reference evidence="1" key="1">
    <citation type="submission" date="2021-02" db="EMBL/GenBank/DDBJ databases">
        <authorList>
            <consortium name="DOE Joint Genome Institute"/>
            <person name="Ahrendt S."/>
            <person name="Looney B.P."/>
            <person name="Miyauchi S."/>
            <person name="Morin E."/>
            <person name="Drula E."/>
            <person name="Courty P.E."/>
            <person name="Chicoki N."/>
            <person name="Fauchery L."/>
            <person name="Kohler A."/>
            <person name="Kuo A."/>
            <person name="Labutti K."/>
            <person name="Pangilinan J."/>
            <person name="Lipzen A."/>
            <person name="Riley R."/>
            <person name="Andreopoulos W."/>
            <person name="He G."/>
            <person name="Johnson J."/>
            <person name="Barry K.W."/>
            <person name="Grigoriev I.V."/>
            <person name="Nagy L."/>
            <person name="Hibbett D."/>
            <person name="Henrissat B."/>
            <person name="Matheny P.B."/>
            <person name="Labbe J."/>
            <person name="Martin F."/>
        </authorList>
    </citation>
    <scope>NUCLEOTIDE SEQUENCE</scope>
    <source>
        <strain evidence="1">FP105234-sp</strain>
    </source>
</reference>
<comment type="caution">
    <text evidence="1">The sequence shown here is derived from an EMBL/GenBank/DDBJ whole genome shotgun (WGS) entry which is preliminary data.</text>
</comment>
<dbReference type="Proteomes" id="UP000814033">
    <property type="component" value="Unassembled WGS sequence"/>
</dbReference>
<sequence length="1566" mass="167011">MENPDSSAQATSGSTDAVQKLEVQGAEVIPSDATSIVSEAAPVASQESKEGGGDAAQATPAGGVAAPHPKKFSAFNINKKFLEKNTATPGSSQNSLASTSSKSAGTSAKPSPALSTSHSRLVTTKLTALAPPSTTTGPGWSRPASATPPVAPSPGATANAANVIASPAPHGPPQLPHVGKVIQPQPRGVAPAAPASKQEGLKNLHSKPVWGNLKPGGLNSIGADAKVQNDFPTAAEVAQARIVRTVDRPLDKNVAPVVGPAQKQAAIEADTFRGVHLDPNAHHWDEEEDNDDFLGGVIEFGDGRQYQIQPADADIPIDQAEAASQLRASSPPVLVNKEDRFADDFDRSWPRSNKPPVGSIRPSDGYHPAPSASSASSLSPQDLSRVLFNERSNRLEPYSNAHSRPGNNGDSKPMRDVPPHHNVQLLQKGPERGMNGLDHDRPFRDSGRRVSMSSQGSEDRPWDRGRRISNAQQTLPPHSARRETSREGGRQLPPHLASLPPPPPPPHRQPPPREREPWHHAPSSAHEDVSPVSIRGARSPSSSRDAVPSVSSPVAPAVSPLDVEDARKAAMHTAAERARIRRQQEEEEREKEKERARKKAAELEAKMKALETPAQTVEPREADTHPAPEDVLPVASSPAATEAYLDRTPLSRPPSLQPSSRERDAGPRPFMSRTPSFRGPQTAVNGLPPTSESSWRSKAAPLPPLATRTAPRFTPAQNVTPVAPLPPVSLSEVPAVSLDHDEGLEEVDFTELGKFVGVEEPIPEEPAETEQPSFQASRPVATDFFDAQADPTSESRSDVESTWRRKPNHMVLSELPPATINHVQDRTPEATLGPLSPAISISGQQSPTKSHAPPSEHASSNASFSQTLVVPPNIGFQRSPRTPAYREASMSALDDTMSRIKGALNVMHGQDVPRETHRSGLPTDSRVAEVSKSDPVPLNHARPLKWAPPAMKQHVPAPPMTFAVTSTELEVAHPRHPPHVHLPRVRPRALPPKLNMQLFSAPPPRARLDNVSWNPCVEGMTTKDYSINGVLFDKNPLFAKSPAFKSKLKLKVVLPQSRLLVSNHHNTLLPKVNLPDKPLLNNKAVDAGAFGRPRADEQQTWRRNATFGGDQADDARHESELETVSRSPPPDPDRAGPSTPKAIAESTADTASRSRSQPKMPAGAAVAFYRDSHVDLDQPKSSVRFIVSSELEDGHPVATSSGSADLEVIHASSPAAKLSPSSSPTSVREKPESKSSDGSSDHAPLTPPTPVTWSKTLSIKDSPRRPDPDQIKMLWAHPSAKAEVTGVNSLEGIADDLSTVPFSLQDVKSEDGETPPPTVSHVPAPSRLSLHDVTRAFQTVPSAPAGPSTQKAPAQSSPLSHPAVPRQPSYPPPSSVPSNMRPAYPGYPSPMMSHSPAPGVMYPMAPSPVSGPMMMNGPSPQYWMLPGPGGQTPGAVMRPLPSPYPQYMAYPSPGGPPMYGAGAPPPLASQPNTPGGAQNRGRTPAMMSPVLPHARPPMQMYQSSPVLMHAPVMHVQPTYAPGLPAGRGDGRGPYGAQMVHHPQASNHPPAQQSGYAPPASYGRPAW</sequence>
<keyword evidence="2" id="KW-1185">Reference proteome</keyword>
<proteinExistence type="predicted"/>
<evidence type="ECO:0000313" key="2">
    <source>
        <dbReference type="Proteomes" id="UP000814033"/>
    </source>
</evidence>
<name>A0ACB8RW17_9AGAM</name>
<dbReference type="EMBL" id="MU275894">
    <property type="protein sequence ID" value="KAI0048012.1"/>
    <property type="molecule type" value="Genomic_DNA"/>
</dbReference>
<organism evidence="1 2">
    <name type="scientific">Auriscalpium vulgare</name>
    <dbReference type="NCBI Taxonomy" id="40419"/>
    <lineage>
        <taxon>Eukaryota</taxon>
        <taxon>Fungi</taxon>
        <taxon>Dikarya</taxon>
        <taxon>Basidiomycota</taxon>
        <taxon>Agaricomycotina</taxon>
        <taxon>Agaricomycetes</taxon>
        <taxon>Russulales</taxon>
        <taxon>Auriscalpiaceae</taxon>
        <taxon>Auriscalpium</taxon>
    </lineage>
</organism>
<accession>A0ACB8RW17</accession>